<sequence>MMFCTGKKDFPHGGKEITYYVLSPNMQCIATGSNEDGSIVVWTITKDLIVKYDNSLNANDLERALSADKFYTEDFEVDFAILDITTKSVQILSAQGLEGYTEHTFLENGDLAIVKGDPVYRAYIFSKSNSDGKHKWTCKNIIELEKFNSCHITKKGKSFLCFEIPGLVMQWDLITRKFDMRYILNFGISLSQIKLSFDNALLAIRGFKEGVGINVSIYLTKSGMLVATSKKFRCGSKS</sequence>
<evidence type="ECO:0000313" key="1">
    <source>
        <dbReference type="EMBL" id="RIB02324.1"/>
    </source>
</evidence>
<evidence type="ECO:0008006" key="3">
    <source>
        <dbReference type="Google" id="ProtNLM"/>
    </source>
</evidence>
<keyword evidence="2" id="KW-1185">Reference proteome</keyword>
<comment type="caution">
    <text evidence="1">The sequence shown here is derived from an EMBL/GenBank/DDBJ whole genome shotgun (WGS) entry which is preliminary data.</text>
</comment>
<dbReference type="OrthoDB" id="2435626at2759"/>
<protein>
    <recommendedName>
        <fullName evidence="3">WD40-repeat-containing domain protein</fullName>
    </recommendedName>
</protein>
<evidence type="ECO:0000313" key="2">
    <source>
        <dbReference type="Proteomes" id="UP000266673"/>
    </source>
</evidence>
<dbReference type="AlphaFoldDB" id="A0A397TWR2"/>
<organism evidence="1 2">
    <name type="scientific">Gigaspora rosea</name>
    <dbReference type="NCBI Taxonomy" id="44941"/>
    <lineage>
        <taxon>Eukaryota</taxon>
        <taxon>Fungi</taxon>
        <taxon>Fungi incertae sedis</taxon>
        <taxon>Mucoromycota</taxon>
        <taxon>Glomeromycotina</taxon>
        <taxon>Glomeromycetes</taxon>
        <taxon>Diversisporales</taxon>
        <taxon>Gigasporaceae</taxon>
        <taxon>Gigaspora</taxon>
    </lineage>
</organism>
<dbReference type="Proteomes" id="UP000266673">
    <property type="component" value="Unassembled WGS sequence"/>
</dbReference>
<name>A0A397TWR2_9GLOM</name>
<proteinExistence type="predicted"/>
<reference evidence="1 2" key="1">
    <citation type="submission" date="2018-06" db="EMBL/GenBank/DDBJ databases">
        <title>Comparative genomics reveals the genomic features of Rhizophagus irregularis, R. cerebriforme, R. diaphanum and Gigaspora rosea, and their symbiotic lifestyle signature.</title>
        <authorList>
            <person name="Morin E."/>
            <person name="San Clemente H."/>
            <person name="Chen E.C.H."/>
            <person name="De La Providencia I."/>
            <person name="Hainaut M."/>
            <person name="Kuo A."/>
            <person name="Kohler A."/>
            <person name="Murat C."/>
            <person name="Tang N."/>
            <person name="Roy S."/>
            <person name="Loubradou J."/>
            <person name="Henrissat B."/>
            <person name="Grigoriev I.V."/>
            <person name="Corradi N."/>
            <person name="Roux C."/>
            <person name="Martin F.M."/>
        </authorList>
    </citation>
    <scope>NUCLEOTIDE SEQUENCE [LARGE SCALE GENOMIC DNA]</scope>
    <source>
        <strain evidence="1 2">DAOM 194757</strain>
    </source>
</reference>
<accession>A0A397TWR2</accession>
<gene>
    <name evidence="1" type="ORF">C2G38_891667</name>
</gene>
<dbReference type="SUPFAM" id="SSF101908">
    <property type="entry name" value="Putative isomerase YbhE"/>
    <property type="match status" value="1"/>
</dbReference>
<dbReference type="EMBL" id="QKWP01002734">
    <property type="protein sequence ID" value="RIB02324.1"/>
    <property type="molecule type" value="Genomic_DNA"/>
</dbReference>